<dbReference type="Gene3D" id="1.25.40.20">
    <property type="entry name" value="Ankyrin repeat-containing domain"/>
    <property type="match status" value="2"/>
</dbReference>
<feature type="compositionally biased region" description="Polar residues" evidence="15">
    <location>
        <begin position="123"/>
        <end position="158"/>
    </location>
</feature>
<keyword evidence="4" id="KW-0963">Cytoplasm</keyword>
<keyword evidence="11" id="KW-0472">Membrane</keyword>
<dbReference type="InterPro" id="IPR036770">
    <property type="entry name" value="Ankyrin_rpt-contain_sf"/>
</dbReference>
<dbReference type="FunFam" id="1.25.40.20:FF:000106">
    <property type="entry name" value="Ankyrin repeat domain-containing protein 2"/>
    <property type="match status" value="1"/>
</dbReference>
<dbReference type="PROSITE" id="PS50297">
    <property type="entry name" value="ANK_REP_REGION"/>
    <property type="match status" value="2"/>
</dbReference>
<dbReference type="STRING" id="3871.A0A1J7IEE9"/>
<evidence type="ECO:0000256" key="15">
    <source>
        <dbReference type="SAM" id="MobiDB-lite"/>
    </source>
</evidence>
<evidence type="ECO:0000256" key="5">
    <source>
        <dbReference type="ARBA" id="ARBA00022528"/>
    </source>
</evidence>
<evidence type="ECO:0000256" key="12">
    <source>
        <dbReference type="ARBA" id="ARBA00023242"/>
    </source>
</evidence>
<evidence type="ECO:0000313" key="18">
    <source>
        <dbReference type="Proteomes" id="UP000188354"/>
    </source>
</evidence>
<evidence type="ECO:0000256" key="13">
    <source>
        <dbReference type="ARBA" id="ARBA00060453"/>
    </source>
</evidence>
<keyword evidence="12" id="KW-0539">Nucleus</keyword>
<proteinExistence type="predicted"/>
<name>A0A1J7IEE9_LUPAN</name>
<keyword evidence="10" id="KW-0446">Lipid-binding</keyword>
<sequence length="501" mass="54860">MANLESEKGYTPAQEFVQVENESLVDFNLTDSTELWLLQVPFSNDFLTDIDGKELSLKLDNDGQLTSFEGSSGKVYDFISFGDQEPDETVFVPSSIEPKIAGKISRRISVVHYPDPKEREKTNSPNSRLKQRNSAGVSVTNSQYFPMQSGHPQTSQSGRAASSKGSNRKSSLSEFSTAKRRLSKSLISEDPSNGTNVHDLSHGEVKDGEYLSMLFDPSIKELAEQIAKDPSFNQMAEQLQKTFQGATPESIPNFDNQQYLQTMQQVMQNPNFMTMAERLGNALVQDPSMSAMLESFTNPSNKEQIEERMARIKEDPSLKHILEEIETGGPSAMMRYWNDEEVLGKLGQAMGLANAGDAAASVENSVPDETDDVGNEDESIVHHTASTGDIEGLKSALAAGADKDEEDSEGRTALHFSCGYGEVKCAQVLIEAGAKVDALDNNKNTALHYAAGYGRKECVALLLENGAAVTLQNLDGKTPIDVAKLNNQHEVLKLLEKDAFL</sequence>
<evidence type="ECO:0000256" key="7">
    <source>
        <dbReference type="ARBA" id="ARBA00022737"/>
    </source>
</evidence>
<feature type="repeat" description="ANK" evidence="14">
    <location>
        <begin position="442"/>
        <end position="474"/>
    </location>
</feature>
<dbReference type="SMART" id="SM00248">
    <property type="entry name" value="ANK"/>
    <property type="match status" value="3"/>
</dbReference>
<evidence type="ECO:0000256" key="4">
    <source>
        <dbReference type="ARBA" id="ARBA00022490"/>
    </source>
</evidence>
<dbReference type="GO" id="GO:0009707">
    <property type="term" value="C:chloroplast outer membrane"/>
    <property type="evidence" value="ECO:0007669"/>
    <property type="project" value="UniProtKB-SubCell"/>
</dbReference>
<dbReference type="GO" id="GO:0005886">
    <property type="term" value="C:plasma membrane"/>
    <property type="evidence" value="ECO:0007669"/>
    <property type="project" value="UniProtKB-SubCell"/>
</dbReference>
<feature type="region of interest" description="Disordered" evidence="15">
    <location>
        <begin position="111"/>
        <end position="202"/>
    </location>
</feature>
<evidence type="ECO:0000256" key="8">
    <source>
        <dbReference type="ARBA" id="ARBA00022805"/>
    </source>
</evidence>
<evidence type="ECO:0000256" key="10">
    <source>
        <dbReference type="ARBA" id="ARBA00023121"/>
    </source>
</evidence>
<keyword evidence="9 14" id="KW-0040">ANK repeat</keyword>
<evidence type="ECO:0000256" key="14">
    <source>
        <dbReference type="PROSITE-ProRule" id="PRU00023"/>
    </source>
</evidence>
<evidence type="ECO:0000256" key="2">
    <source>
        <dbReference type="ARBA" id="ARBA00004413"/>
    </source>
</evidence>
<keyword evidence="18" id="KW-1185">Reference proteome</keyword>
<evidence type="ECO:0000256" key="11">
    <source>
        <dbReference type="ARBA" id="ARBA00023136"/>
    </source>
</evidence>
<keyword evidence="7" id="KW-0677">Repeat</keyword>
<evidence type="ECO:0000256" key="3">
    <source>
        <dbReference type="ARBA" id="ARBA00004496"/>
    </source>
</evidence>
<evidence type="ECO:0000256" key="9">
    <source>
        <dbReference type="ARBA" id="ARBA00023043"/>
    </source>
</evidence>
<dbReference type="FunFam" id="1.25.40.20:FF:000049">
    <property type="entry name" value="Ankyrin repeat domain-containing protein 2"/>
    <property type="match status" value="1"/>
</dbReference>
<protein>
    <recommendedName>
        <fullName evidence="16">STI1/HOP DP domain-containing protein</fullName>
    </recommendedName>
</protein>
<reference evidence="17 18" key="1">
    <citation type="journal article" date="2017" name="Plant Biotechnol. J.">
        <title>A comprehensive draft genome sequence for lupin (Lupinus angustifolius), an emerging health food: insights into plant-microbe interactions and legume evolution.</title>
        <authorList>
            <person name="Hane J.K."/>
            <person name="Ming Y."/>
            <person name="Kamphuis L.G."/>
            <person name="Nelson M.N."/>
            <person name="Garg G."/>
            <person name="Atkins C.A."/>
            <person name="Bayer P.E."/>
            <person name="Bravo A."/>
            <person name="Bringans S."/>
            <person name="Cannon S."/>
            <person name="Edwards D."/>
            <person name="Foley R."/>
            <person name="Gao L.L."/>
            <person name="Harrison M.J."/>
            <person name="Huang W."/>
            <person name="Hurgobin B."/>
            <person name="Li S."/>
            <person name="Liu C.W."/>
            <person name="McGrath A."/>
            <person name="Morahan G."/>
            <person name="Murray J."/>
            <person name="Weller J."/>
            <person name="Jian J."/>
            <person name="Singh K.B."/>
        </authorList>
    </citation>
    <scope>NUCLEOTIDE SEQUENCE [LARGE SCALE GENOMIC DNA]</scope>
    <source>
        <strain evidence="18">cv. Tanjil</strain>
        <tissue evidence="17">Whole plant</tissue>
    </source>
</reference>
<dbReference type="Pfam" id="PF17830">
    <property type="entry name" value="STI1-HOP_DP"/>
    <property type="match status" value="1"/>
</dbReference>
<dbReference type="PANTHER" id="PTHR36407:SF1">
    <property type="entry name" value="MEDIATOR-ASSOCIATED PROTEIN 2"/>
    <property type="match status" value="1"/>
</dbReference>
<dbReference type="PROSITE" id="PS50088">
    <property type="entry name" value="ANK_REPEAT"/>
    <property type="match status" value="2"/>
</dbReference>
<dbReference type="Pfam" id="PF12796">
    <property type="entry name" value="Ank_2"/>
    <property type="match status" value="1"/>
</dbReference>
<dbReference type="AlphaFoldDB" id="A0A1J7IEE9"/>
<evidence type="ECO:0000313" key="17">
    <source>
        <dbReference type="EMBL" id="OIW13265.1"/>
    </source>
</evidence>
<dbReference type="InterPro" id="IPR002110">
    <property type="entry name" value="Ankyrin_rpt"/>
</dbReference>
<keyword evidence="6" id="KW-0934">Plastid</keyword>
<gene>
    <name evidence="17" type="ORF">TanjilG_25744</name>
</gene>
<dbReference type="EMBL" id="CM007364">
    <property type="protein sequence ID" value="OIW13265.1"/>
    <property type="molecule type" value="Genomic_DNA"/>
</dbReference>
<organism evidence="17 18">
    <name type="scientific">Lupinus angustifolius</name>
    <name type="common">Narrow-leaved blue lupine</name>
    <dbReference type="NCBI Taxonomy" id="3871"/>
    <lineage>
        <taxon>Eukaryota</taxon>
        <taxon>Viridiplantae</taxon>
        <taxon>Streptophyta</taxon>
        <taxon>Embryophyta</taxon>
        <taxon>Tracheophyta</taxon>
        <taxon>Spermatophyta</taxon>
        <taxon>Magnoliopsida</taxon>
        <taxon>eudicotyledons</taxon>
        <taxon>Gunneridae</taxon>
        <taxon>Pentapetalae</taxon>
        <taxon>rosids</taxon>
        <taxon>fabids</taxon>
        <taxon>Fabales</taxon>
        <taxon>Fabaceae</taxon>
        <taxon>Papilionoideae</taxon>
        <taxon>50 kb inversion clade</taxon>
        <taxon>genistoids sensu lato</taxon>
        <taxon>core genistoids</taxon>
        <taxon>Genisteae</taxon>
        <taxon>Lupinus</taxon>
    </lineage>
</organism>
<feature type="domain" description="STI1/HOP DP" evidence="16">
    <location>
        <begin position="307"/>
        <end position="351"/>
    </location>
</feature>
<dbReference type="GO" id="GO:0005634">
    <property type="term" value="C:nucleus"/>
    <property type="evidence" value="ECO:0007669"/>
    <property type="project" value="UniProtKB-SubCell"/>
</dbReference>
<accession>A0A1J7IEE9</accession>
<dbReference type="Proteomes" id="UP000188354">
    <property type="component" value="Chromosome LG04"/>
</dbReference>
<dbReference type="PANTHER" id="PTHR36407">
    <property type="entry name" value="MEDIATOR-ASSOCIATED PROTEIN 2"/>
    <property type="match status" value="1"/>
</dbReference>
<dbReference type="Gramene" id="OIW13265">
    <property type="protein sequence ID" value="OIW13265"/>
    <property type="gene ID" value="TanjilG_25744"/>
</dbReference>
<dbReference type="GO" id="GO:0008289">
    <property type="term" value="F:lipid binding"/>
    <property type="evidence" value="ECO:0007669"/>
    <property type="project" value="UniProtKB-KW"/>
</dbReference>
<evidence type="ECO:0000256" key="6">
    <source>
        <dbReference type="ARBA" id="ARBA00022640"/>
    </source>
</evidence>
<evidence type="ECO:0000259" key="16">
    <source>
        <dbReference type="Pfam" id="PF17830"/>
    </source>
</evidence>
<keyword evidence="5" id="KW-0150">Chloroplast</keyword>
<feature type="repeat" description="ANK" evidence="14">
    <location>
        <begin position="409"/>
        <end position="441"/>
    </location>
</feature>
<feature type="compositionally biased region" description="Low complexity" evidence="15">
    <location>
        <begin position="159"/>
        <end position="173"/>
    </location>
</feature>
<comment type="subcellular location">
    <subcellularLocation>
        <location evidence="2">Cell membrane</location>
        <topology evidence="2">Peripheral membrane protein</topology>
        <orientation evidence="2">Cytoplasmic side</orientation>
    </subcellularLocation>
    <subcellularLocation>
        <location evidence="3">Cytoplasm</location>
    </subcellularLocation>
    <subcellularLocation>
        <location evidence="1">Nucleus</location>
    </subcellularLocation>
    <subcellularLocation>
        <location evidence="13">Plastid</location>
        <location evidence="13">Chloroplast outer membrane</location>
        <topology evidence="13">Peripheral membrane protein</topology>
        <orientation evidence="13">Cytoplasmic side</orientation>
    </subcellularLocation>
</comment>
<dbReference type="InterPro" id="IPR038823">
    <property type="entry name" value="MED2_plant"/>
</dbReference>
<evidence type="ECO:0000256" key="1">
    <source>
        <dbReference type="ARBA" id="ARBA00004123"/>
    </source>
</evidence>
<dbReference type="InterPro" id="IPR041243">
    <property type="entry name" value="STI1/HOP_DP"/>
</dbReference>
<keyword evidence="8" id="KW-1002">Plastid outer membrane</keyword>
<dbReference type="SUPFAM" id="SSF48403">
    <property type="entry name" value="Ankyrin repeat"/>
    <property type="match status" value="1"/>
</dbReference>